<dbReference type="EMBL" id="BAAFSV010000002">
    <property type="protein sequence ID" value="GAB1314190.1"/>
    <property type="molecule type" value="Genomic_DNA"/>
</dbReference>
<reference evidence="2 3" key="1">
    <citation type="submission" date="2024-09" db="EMBL/GenBank/DDBJ databases">
        <title>Itraconazole resistance in Madurella fahalii resulting from another homologue of gene encoding cytochrome P450 14-alpha sterol demethylase (CYP51).</title>
        <authorList>
            <person name="Yoshioka I."/>
            <person name="Fahal A.H."/>
            <person name="Kaneko S."/>
            <person name="Yaguchi T."/>
        </authorList>
    </citation>
    <scope>NUCLEOTIDE SEQUENCE [LARGE SCALE GENOMIC DNA]</scope>
    <source>
        <strain evidence="2 3">IFM 68171</strain>
    </source>
</reference>
<keyword evidence="3" id="KW-1185">Reference proteome</keyword>
<evidence type="ECO:0000256" key="1">
    <source>
        <dbReference type="SAM" id="MobiDB-lite"/>
    </source>
</evidence>
<organism evidence="2 3">
    <name type="scientific">Madurella fahalii</name>
    <dbReference type="NCBI Taxonomy" id="1157608"/>
    <lineage>
        <taxon>Eukaryota</taxon>
        <taxon>Fungi</taxon>
        <taxon>Dikarya</taxon>
        <taxon>Ascomycota</taxon>
        <taxon>Pezizomycotina</taxon>
        <taxon>Sordariomycetes</taxon>
        <taxon>Sordariomycetidae</taxon>
        <taxon>Sordariales</taxon>
        <taxon>Sordariales incertae sedis</taxon>
        <taxon>Madurella</taxon>
    </lineage>
</organism>
<sequence>MGRLEPLTSQALGRSPYDDVVLGEGPENPRGHQQMYDERGRPINPETKRINRDVIRSHNEVMMVIGVAEPENCTVDSEAEAARRHHQYEDRIGRRLLLAGGVLETAGIWGVNGMRQRILLYKEYSQVTFHGMFRLVWNQQSLASYFLAGLPSFLASTVLEQLAIPGSRKYPVLQYVTTYIRLHLAVYTFFQRTGIIPFSSLLPSWRFFIPGTSASPIPLPPAPTSLCPRGLLRWLSAFAVGLAPFAGFYLYTKVYSLITRTLRFKIYGLLPRPYNANKRKQLREATPPLGMADIPIEFRADETLEMLDPLPTPPPSSDIPTRVRRQSTVSLRGAGTNTNTAATTTAGPISGHVATGSDDFASDDEEAELVSATLISFDVEATEPTPDAHHQHPSASTAADNPNHNNNNGSSNNNSNTPNLWSAELRPNLADSSRPSGGSPSDGPETPVYRENALTRLPAVLATDVLAITPARLLMTPFAGAVWLRLARPYMARMGLSLAGVRDDAAVGFFWTFAGPLGRRAVVNLLGLELLLAVLQGEAWSLMMLVAERFRYSREEWLEREGVAGDGA</sequence>
<protein>
    <submittedName>
        <fullName evidence="2">ER-bound oxygenase mpaB/mpaB'/Rubber oxygenase catalytic domain-containing protein</fullName>
    </submittedName>
</protein>
<comment type="caution">
    <text evidence="2">The sequence shown here is derived from an EMBL/GenBank/DDBJ whole genome shotgun (WGS) entry which is preliminary data.</text>
</comment>
<feature type="compositionally biased region" description="Low complexity" evidence="1">
    <location>
        <begin position="333"/>
        <end position="347"/>
    </location>
</feature>
<evidence type="ECO:0000313" key="3">
    <source>
        <dbReference type="Proteomes" id="UP001628179"/>
    </source>
</evidence>
<feature type="compositionally biased region" description="Basic and acidic residues" evidence="1">
    <location>
        <begin position="27"/>
        <end position="46"/>
    </location>
</feature>
<feature type="region of interest" description="Disordered" evidence="1">
    <location>
        <begin position="1"/>
        <end position="46"/>
    </location>
</feature>
<feature type="region of interest" description="Disordered" evidence="1">
    <location>
        <begin position="329"/>
        <end position="359"/>
    </location>
</feature>
<name>A0ABQ0G9E0_9PEZI</name>
<dbReference type="Proteomes" id="UP001628179">
    <property type="component" value="Unassembled WGS sequence"/>
</dbReference>
<evidence type="ECO:0000313" key="2">
    <source>
        <dbReference type="EMBL" id="GAB1314190.1"/>
    </source>
</evidence>
<dbReference type="GeneID" id="98175143"/>
<gene>
    <name evidence="2" type="ORF">MFIFM68171_04400</name>
</gene>
<proteinExistence type="predicted"/>
<feature type="region of interest" description="Disordered" evidence="1">
    <location>
        <begin position="383"/>
        <end position="448"/>
    </location>
</feature>
<feature type="compositionally biased region" description="Low complexity" evidence="1">
    <location>
        <begin position="401"/>
        <end position="419"/>
    </location>
</feature>
<accession>A0ABQ0G9E0</accession>
<feature type="compositionally biased region" description="Low complexity" evidence="1">
    <location>
        <begin position="431"/>
        <end position="444"/>
    </location>
</feature>
<dbReference type="RefSeq" id="XP_070915921.1">
    <property type="nucleotide sequence ID" value="XM_071059820.1"/>
</dbReference>